<sequence length="194" mass="21018">MARPDKYQSFAELRQHEVEGRDYQIRAAPVEGAGVAILAPHGGKIEFLTSELAWSIAGSDYNCFAFEGIKRNHNADLHVTSSSFDEPNALSLVARCNVVVTVHGLDGDAMEIQVGGRDTALGERIDRELREAGFASRVETAGPYAGADPDNICNRGRSGAGAQIEIRAGLRRALERDRGRFEAFVNAVRLAVAH</sequence>
<organism evidence="1 2">
    <name type="scientific">Sphingomonas rustica</name>
    <dbReference type="NCBI Taxonomy" id="3103142"/>
    <lineage>
        <taxon>Bacteria</taxon>
        <taxon>Pseudomonadati</taxon>
        <taxon>Pseudomonadota</taxon>
        <taxon>Alphaproteobacteria</taxon>
        <taxon>Sphingomonadales</taxon>
        <taxon>Sphingomonadaceae</taxon>
        <taxon>Sphingomonas</taxon>
    </lineage>
</organism>
<dbReference type="InterPro" id="IPR008585">
    <property type="entry name" value="Gamma_PGA_hydro"/>
</dbReference>
<evidence type="ECO:0000313" key="2">
    <source>
        <dbReference type="Proteomes" id="UP001427805"/>
    </source>
</evidence>
<name>A0ABV0BC81_9SPHN</name>
<dbReference type="RefSeq" id="WP_346247378.1">
    <property type="nucleotide sequence ID" value="NZ_JBDIZK010000008.1"/>
</dbReference>
<dbReference type="InterPro" id="IPR038128">
    <property type="entry name" value="Gamma_PGA_hydro_sf"/>
</dbReference>
<dbReference type="Gene3D" id="3.40.630.100">
    <property type="entry name" value="Poly-gamma-glutamate hydrolase, zinc-binding motif"/>
    <property type="match status" value="1"/>
</dbReference>
<dbReference type="EMBL" id="JBDIZK010000008">
    <property type="protein sequence ID" value="MEN3748356.1"/>
    <property type="molecule type" value="Genomic_DNA"/>
</dbReference>
<protein>
    <submittedName>
        <fullName evidence="1">Poly-gamma-glutamate hydrolase family protein</fullName>
    </submittedName>
</protein>
<keyword evidence="1" id="KW-0378">Hydrolase</keyword>
<dbReference type="Pfam" id="PF05908">
    <property type="entry name" value="Gamma_PGA_hydro"/>
    <property type="match status" value="1"/>
</dbReference>
<gene>
    <name evidence="1" type="ORF">TPR58_14370</name>
</gene>
<dbReference type="GO" id="GO:0016787">
    <property type="term" value="F:hydrolase activity"/>
    <property type="evidence" value="ECO:0007669"/>
    <property type="project" value="UniProtKB-KW"/>
</dbReference>
<evidence type="ECO:0000313" key="1">
    <source>
        <dbReference type="EMBL" id="MEN3748356.1"/>
    </source>
</evidence>
<dbReference type="Proteomes" id="UP001427805">
    <property type="component" value="Unassembled WGS sequence"/>
</dbReference>
<proteinExistence type="predicted"/>
<accession>A0ABV0BC81</accession>
<reference evidence="1 2" key="1">
    <citation type="submission" date="2024-05" db="EMBL/GenBank/DDBJ databases">
        <title>Sphingomonas sp. HF-S3 16S ribosomal RNA gene Genome sequencing and assembly.</title>
        <authorList>
            <person name="Lee H."/>
        </authorList>
    </citation>
    <scope>NUCLEOTIDE SEQUENCE [LARGE SCALE GENOMIC DNA]</scope>
    <source>
        <strain evidence="1 2">HF-S3</strain>
    </source>
</reference>
<comment type="caution">
    <text evidence="1">The sequence shown here is derived from an EMBL/GenBank/DDBJ whole genome shotgun (WGS) entry which is preliminary data.</text>
</comment>
<keyword evidence="2" id="KW-1185">Reference proteome</keyword>